<dbReference type="OrthoDB" id="248495at2759"/>
<feature type="compositionally biased region" description="Polar residues" evidence="6">
    <location>
        <begin position="760"/>
        <end position="770"/>
    </location>
</feature>
<evidence type="ECO:0000256" key="4">
    <source>
        <dbReference type="ARBA" id="ARBA00023328"/>
    </source>
</evidence>
<feature type="compositionally biased region" description="Low complexity" evidence="6">
    <location>
        <begin position="712"/>
        <end position="743"/>
    </location>
</feature>
<feature type="compositionally biased region" description="Low complexity" evidence="6">
    <location>
        <begin position="453"/>
        <end position="468"/>
    </location>
</feature>
<evidence type="ECO:0000259" key="7">
    <source>
        <dbReference type="PROSITE" id="PS50011"/>
    </source>
</evidence>
<proteinExistence type="predicted"/>
<comment type="subcellular location">
    <subcellularLocation>
        <location evidence="1">Chromosome</location>
        <location evidence="1">Centromere</location>
        <location evidence="1">Kinetochore</location>
    </subcellularLocation>
</comment>
<accession>A0A9J6CDC8</accession>
<comment type="caution">
    <text evidence="9">The sequence shown here is derived from an EMBL/GenBank/DDBJ whole genome shotgun (WGS) entry which is preliminary data.</text>
</comment>
<sequence>MNPLNNSINSLQNEIGQWEHALNNNNNGNDPLDLWWKYICWLENHQELEAKFRKTVEQCLSIYDKYEIYKQDLRLVKLYIKYIDFQPNPLNLYKILYQQGIGTKCAAFYIGWAHYYNSANHFKQAESIYNLGVQLKAEPLNELETAQKNFRFSVAQRMLYNDESSKKRTISSLEEQRQQITSLSPHQIHSAKRMRSDSQNDQYNTTTNSQQYANNHEYNNYNNSNYNSNVSPNDASYAICSSLSYVYDDSNGYASMEEQPQQHQKPITYTFNCGFQMPPNFINYARNSDDPWNVPLCLEEPYDPNRRCYYPKKSVYSGDDCEYSIEELKAHKWRLKIEEKRREEEMRRQREYEEKLQKEQQEKERLRQETEAKRQREEQERIRKEQEAQRIKMEQDKLQRQREDTERLRRQQEEEQMNRYNQSQMYQMQQQQQQRWNYHQQQQHSPANYPPNYHHGSYYHQSPQSYSYSHDHQYQTQTNMYSQSNMYHSPHYQNSPNYAPQQQSVIVNRTHYENHQYYMNYPTHSPVHQSQVPLSPYHHHQQQPPSHIHHSPHQMPHQQQMISHPNQISNEPNKTLMGTQQHQQNLYNNQTQSVNHTKSHYNEPDYQDVEYLIDHQAEIDPKMLQQPIIEGNSKEYTNGASDESESYEDDDDDEEEEEDDENEEEQIPTIVNSYMLDDLEEQIEASTISFSSNGKSRDKKITIKFRKEKTTTTIINSESNSESSQSQTQQKIPLESTSTTSSINEKKKKKKNKDILSSYDGENTQFMPSATNSCSSTNNGETNNNQNISFSKITFNGCVTPIRKPGASKTSTPISTYKYLKNKSSFISNQNDDSLCSYNGDQNSFFQAENDDEYKSRRLEKALATIDEHMKKRDIDPFNSELCRAFLTKLNFPNPENSNDYTVTNVNLPKLIKNQTVPISGISYQIEKEVGRGAYGAVFRGINLMDGSAVALKYQRPSNMATWELYICTELKNRIKNADILPGFMTISAAVIAPNASVLISEFSQYGSLLDINNRIRTATTKVMHESLVMHFSSQILNIVAHLHDCKIIHADIKPDNWLLMTLPSADTHIPSLRLIDFGCAIDMTLFKEGQEFRKIIETDGFTCVEMQEGRLWSYQTDLFCVAGTIHVMLFGEYMQVNKKFGQWEIKQKFPRYLNKTLWTDIFSKLLNIKDSNNLPKLRQMKAQIDREINDNELVKHIRTVSNLIRKR</sequence>
<organism evidence="9 10">
    <name type="scientific">Polypedilum vanderplanki</name>
    <name type="common">Sleeping chironomid midge</name>
    <dbReference type="NCBI Taxonomy" id="319348"/>
    <lineage>
        <taxon>Eukaryota</taxon>
        <taxon>Metazoa</taxon>
        <taxon>Ecdysozoa</taxon>
        <taxon>Arthropoda</taxon>
        <taxon>Hexapoda</taxon>
        <taxon>Insecta</taxon>
        <taxon>Pterygota</taxon>
        <taxon>Neoptera</taxon>
        <taxon>Endopterygota</taxon>
        <taxon>Diptera</taxon>
        <taxon>Nematocera</taxon>
        <taxon>Chironomoidea</taxon>
        <taxon>Chironomidae</taxon>
        <taxon>Chironominae</taxon>
        <taxon>Polypedilum</taxon>
        <taxon>Polypedilum</taxon>
    </lineage>
</organism>
<feature type="compositionally biased region" description="Polar residues" evidence="6">
    <location>
        <begin position="170"/>
        <end position="187"/>
    </location>
</feature>
<dbReference type="AlphaFoldDB" id="A0A9J6CDC8"/>
<dbReference type="PROSITE" id="PS00107">
    <property type="entry name" value="PROTEIN_KINASE_ATP"/>
    <property type="match status" value="1"/>
</dbReference>
<keyword evidence="5" id="KW-0067">ATP-binding</keyword>
<dbReference type="GO" id="GO:0000776">
    <property type="term" value="C:kinetochore"/>
    <property type="evidence" value="ECO:0007669"/>
    <property type="project" value="UniProtKB-KW"/>
</dbReference>
<feature type="region of interest" description="Disordered" evidence="6">
    <location>
        <begin position="352"/>
        <end position="468"/>
    </location>
</feature>
<dbReference type="GO" id="GO:0004672">
    <property type="term" value="F:protein kinase activity"/>
    <property type="evidence" value="ECO:0007669"/>
    <property type="project" value="InterPro"/>
</dbReference>
<dbReference type="InterPro" id="IPR017441">
    <property type="entry name" value="Protein_kinase_ATP_BS"/>
</dbReference>
<evidence type="ECO:0000313" key="9">
    <source>
        <dbReference type="EMBL" id="KAG5680108.1"/>
    </source>
</evidence>
<dbReference type="InterPro" id="IPR013212">
    <property type="entry name" value="Mad3/Bub1_I"/>
</dbReference>
<feature type="region of interest" description="Disordered" evidence="6">
    <location>
        <begin position="632"/>
        <end position="668"/>
    </location>
</feature>
<dbReference type="GO" id="GO:0005524">
    <property type="term" value="F:ATP binding"/>
    <property type="evidence" value="ECO:0007669"/>
    <property type="project" value="UniProtKB-UniRule"/>
</dbReference>
<evidence type="ECO:0000256" key="1">
    <source>
        <dbReference type="ARBA" id="ARBA00004629"/>
    </source>
</evidence>
<name>A0A9J6CDC8_POLVA</name>
<feature type="compositionally biased region" description="Acidic residues" evidence="6">
    <location>
        <begin position="642"/>
        <end position="666"/>
    </location>
</feature>
<dbReference type="PANTHER" id="PTHR14030:SF4">
    <property type="entry name" value="BUB1 KINASE, ISOFORM A-RELATED"/>
    <property type="match status" value="1"/>
</dbReference>
<dbReference type="Pfam" id="PF00069">
    <property type="entry name" value="Pkinase"/>
    <property type="match status" value="1"/>
</dbReference>
<dbReference type="InterPro" id="IPR015661">
    <property type="entry name" value="Bub1/Mad3"/>
</dbReference>
<dbReference type="PROSITE" id="PS51489">
    <property type="entry name" value="BUB1_N"/>
    <property type="match status" value="1"/>
</dbReference>
<dbReference type="InterPro" id="IPR011009">
    <property type="entry name" value="Kinase-like_dom_sf"/>
</dbReference>
<dbReference type="Pfam" id="PF08311">
    <property type="entry name" value="Mad3_BUB1_I"/>
    <property type="match status" value="1"/>
</dbReference>
<keyword evidence="3" id="KW-0995">Kinetochore</keyword>
<dbReference type="SMART" id="SM00777">
    <property type="entry name" value="Mad3_BUB1_I"/>
    <property type="match status" value="1"/>
</dbReference>
<feature type="region of interest" description="Disordered" evidence="6">
    <location>
        <begin position="712"/>
        <end position="780"/>
    </location>
</feature>
<feature type="domain" description="BUB1 N-terminal" evidence="8">
    <location>
        <begin position="18"/>
        <end position="182"/>
    </location>
</feature>
<feature type="compositionally biased region" description="Low complexity" evidence="6">
    <location>
        <begin position="418"/>
        <end position="445"/>
    </location>
</feature>
<dbReference type="SUPFAM" id="SSF56112">
    <property type="entry name" value="Protein kinase-like (PK-like)"/>
    <property type="match status" value="1"/>
</dbReference>
<dbReference type="InterPro" id="IPR000719">
    <property type="entry name" value="Prot_kinase_dom"/>
</dbReference>
<feature type="region of interest" description="Disordered" evidence="6">
    <location>
        <begin position="169"/>
        <end position="207"/>
    </location>
</feature>
<dbReference type="Gene3D" id="1.10.510.10">
    <property type="entry name" value="Transferase(Phosphotransferase) domain 1"/>
    <property type="match status" value="1"/>
</dbReference>
<keyword evidence="4" id="KW-0137">Centromere</keyword>
<feature type="compositionally biased region" description="Basic residues" evidence="6">
    <location>
        <begin position="537"/>
        <end position="552"/>
    </location>
</feature>
<dbReference type="Gene3D" id="1.25.40.430">
    <property type="match status" value="1"/>
</dbReference>
<feature type="region of interest" description="Disordered" evidence="6">
    <location>
        <begin position="527"/>
        <end position="580"/>
    </location>
</feature>
<dbReference type="EMBL" id="JADBJN010000001">
    <property type="protein sequence ID" value="KAG5680108.1"/>
    <property type="molecule type" value="Genomic_DNA"/>
</dbReference>
<feature type="compositionally biased region" description="Basic and acidic residues" evidence="6">
    <location>
        <begin position="352"/>
        <end position="417"/>
    </location>
</feature>
<dbReference type="FunFam" id="1.10.510.10:FF:000807">
    <property type="entry name" value="Checkpoint serine/threonine-protein kinase bub1"/>
    <property type="match status" value="1"/>
</dbReference>
<gene>
    <name evidence="9" type="ORF">PVAND_009634</name>
</gene>
<evidence type="ECO:0000256" key="2">
    <source>
        <dbReference type="ARBA" id="ARBA00022454"/>
    </source>
</evidence>
<protein>
    <submittedName>
        <fullName evidence="9">Uncharacterized protein</fullName>
    </submittedName>
</protein>
<feature type="domain" description="Protein kinase" evidence="7">
    <location>
        <begin position="924"/>
        <end position="1208"/>
    </location>
</feature>
<feature type="binding site" evidence="5">
    <location>
        <position position="953"/>
    </location>
    <ligand>
        <name>ATP</name>
        <dbReference type="ChEBI" id="CHEBI:30616"/>
    </ligand>
</feature>
<dbReference type="SMART" id="SM00220">
    <property type="entry name" value="S_TKc"/>
    <property type="match status" value="1"/>
</dbReference>
<dbReference type="GO" id="GO:0005634">
    <property type="term" value="C:nucleus"/>
    <property type="evidence" value="ECO:0007669"/>
    <property type="project" value="TreeGrafter"/>
</dbReference>
<keyword evidence="5" id="KW-0547">Nucleotide-binding</keyword>
<dbReference type="GO" id="GO:0051754">
    <property type="term" value="P:meiotic sister chromatid cohesion, centromeric"/>
    <property type="evidence" value="ECO:0007669"/>
    <property type="project" value="TreeGrafter"/>
</dbReference>
<evidence type="ECO:0000256" key="3">
    <source>
        <dbReference type="ARBA" id="ARBA00022838"/>
    </source>
</evidence>
<evidence type="ECO:0000256" key="6">
    <source>
        <dbReference type="SAM" id="MobiDB-lite"/>
    </source>
</evidence>
<dbReference type="PANTHER" id="PTHR14030">
    <property type="entry name" value="MITOTIC CHECKPOINT SERINE/THREONINE-PROTEIN KINASE BUB1"/>
    <property type="match status" value="1"/>
</dbReference>
<feature type="compositionally biased region" description="Low complexity" evidence="6">
    <location>
        <begin position="553"/>
        <end position="565"/>
    </location>
</feature>
<feature type="compositionally biased region" description="Polar residues" evidence="6">
    <location>
        <begin position="197"/>
        <end position="207"/>
    </location>
</feature>
<keyword evidence="10" id="KW-1185">Reference proteome</keyword>
<dbReference type="GO" id="GO:0007094">
    <property type="term" value="P:mitotic spindle assembly checkpoint signaling"/>
    <property type="evidence" value="ECO:0007669"/>
    <property type="project" value="InterPro"/>
</dbReference>
<feature type="compositionally biased region" description="Polar residues" evidence="6">
    <location>
        <begin position="566"/>
        <end position="580"/>
    </location>
</feature>
<dbReference type="Proteomes" id="UP001107558">
    <property type="component" value="Chromosome 1"/>
</dbReference>
<evidence type="ECO:0000313" key="10">
    <source>
        <dbReference type="Proteomes" id="UP001107558"/>
    </source>
</evidence>
<dbReference type="PROSITE" id="PS50011">
    <property type="entry name" value="PROTEIN_KINASE_DOM"/>
    <property type="match status" value="1"/>
</dbReference>
<evidence type="ECO:0000256" key="5">
    <source>
        <dbReference type="PROSITE-ProRule" id="PRU10141"/>
    </source>
</evidence>
<keyword evidence="2" id="KW-0158">Chromosome</keyword>
<dbReference type="CDD" id="cd13981">
    <property type="entry name" value="STKc_Bub1_BubR1"/>
    <property type="match status" value="1"/>
</dbReference>
<reference evidence="9" key="1">
    <citation type="submission" date="2021-03" db="EMBL/GenBank/DDBJ databases">
        <title>Chromosome level genome of the anhydrobiotic midge Polypedilum vanderplanki.</title>
        <authorList>
            <person name="Yoshida Y."/>
            <person name="Kikawada T."/>
            <person name="Gusev O."/>
        </authorList>
    </citation>
    <scope>NUCLEOTIDE SEQUENCE</scope>
    <source>
        <strain evidence="9">NIAS01</strain>
        <tissue evidence="9">Whole body or cell culture</tissue>
    </source>
</reference>
<evidence type="ECO:0000259" key="8">
    <source>
        <dbReference type="PROSITE" id="PS51489"/>
    </source>
</evidence>
<feature type="compositionally biased region" description="Low complexity" evidence="6">
    <location>
        <begin position="771"/>
        <end position="780"/>
    </location>
</feature>
<dbReference type="CDD" id="cd22249">
    <property type="entry name" value="UDM1_RNF168_RNF169-like"/>
    <property type="match status" value="1"/>
</dbReference>
<dbReference type="GO" id="GO:0032991">
    <property type="term" value="C:protein-containing complex"/>
    <property type="evidence" value="ECO:0007669"/>
    <property type="project" value="UniProtKB-ARBA"/>
</dbReference>